<keyword evidence="1" id="KW-1133">Transmembrane helix</keyword>
<evidence type="ECO:0000313" key="3">
    <source>
        <dbReference type="Proteomes" id="UP000183508"/>
    </source>
</evidence>
<dbReference type="RefSeq" id="WP_139234733.1">
    <property type="nucleotide sequence ID" value="NZ_FPBV01000018.1"/>
</dbReference>
<keyword evidence="1" id="KW-0812">Transmembrane</keyword>
<keyword evidence="3" id="KW-1185">Reference proteome</keyword>
<name>A0A1I7KRS5_9BACL</name>
<dbReference type="InterPro" id="IPR010001">
    <property type="entry name" value="BofA"/>
</dbReference>
<reference evidence="3" key="1">
    <citation type="submission" date="2016-10" db="EMBL/GenBank/DDBJ databases">
        <authorList>
            <person name="Varghese N."/>
        </authorList>
    </citation>
    <scope>NUCLEOTIDE SEQUENCE [LARGE SCALE GENOMIC DNA]</scope>
    <source>
        <strain evidence="3">DSM 17980</strain>
    </source>
</reference>
<dbReference type="AlphaFoldDB" id="A0A1I7KRS5"/>
<evidence type="ECO:0000313" key="2">
    <source>
        <dbReference type="EMBL" id="SFV00140.1"/>
    </source>
</evidence>
<dbReference type="OrthoDB" id="2692225at2"/>
<dbReference type="EMBL" id="FPBV01000018">
    <property type="protein sequence ID" value="SFV00140.1"/>
    <property type="molecule type" value="Genomic_DNA"/>
</dbReference>
<dbReference type="Pfam" id="PF07441">
    <property type="entry name" value="BofA"/>
    <property type="match status" value="1"/>
</dbReference>
<dbReference type="STRING" id="392015.SAMN05421543_11864"/>
<gene>
    <name evidence="2" type="ORF">SAMN05421543_11864</name>
</gene>
<feature type="transmembrane region" description="Helical" evidence="1">
    <location>
        <begin position="6"/>
        <end position="24"/>
    </location>
</feature>
<dbReference type="Proteomes" id="UP000183508">
    <property type="component" value="Unassembled WGS sequence"/>
</dbReference>
<feature type="transmembrane region" description="Helical" evidence="1">
    <location>
        <begin position="64"/>
        <end position="88"/>
    </location>
</feature>
<organism evidence="2 3">
    <name type="scientific">Alicyclobacillus macrosporangiidus</name>
    <dbReference type="NCBI Taxonomy" id="392015"/>
    <lineage>
        <taxon>Bacteria</taxon>
        <taxon>Bacillati</taxon>
        <taxon>Bacillota</taxon>
        <taxon>Bacilli</taxon>
        <taxon>Bacillales</taxon>
        <taxon>Alicyclobacillaceae</taxon>
        <taxon>Alicyclobacillus</taxon>
    </lineage>
</organism>
<protein>
    <submittedName>
        <fullName evidence="2">Inhibitor of the pro-sigma K processing machinery</fullName>
    </submittedName>
</protein>
<evidence type="ECO:0000256" key="1">
    <source>
        <dbReference type="SAM" id="Phobius"/>
    </source>
</evidence>
<proteinExistence type="predicted"/>
<keyword evidence="1" id="KW-0472">Membrane</keyword>
<feature type="transmembrane region" description="Helical" evidence="1">
    <location>
        <begin position="31"/>
        <end position="52"/>
    </location>
</feature>
<accession>A0A1I7KRS5</accession>
<dbReference type="NCBIfam" id="TIGR02862">
    <property type="entry name" value="spore_BofA"/>
    <property type="match status" value="1"/>
</dbReference>
<sequence length="89" mass="9790">MPSPHLLLWTGLALMGVFAVVQVVRHPGPVFWWMVKSAVLGCLFVLAVNWVGQYVHYHLPFNPMTAMAAGLLGIPGIAALIVLHLWLYA</sequence>